<keyword evidence="4" id="KW-1185">Reference proteome</keyword>
<evidence type="ECO:0000256" key="1">
    <source>
        <dbReference type="SAM" id="MobiDB-lite"/>
    </source>
</evidence>
<dbReference type="Proteomes" id="UP000612456">
    <property type="component" value="Unassembled WGS sequence"/>
</dbReference>
<sequence>MNNQPAEKKKTAKPFRWKRLAVAAGIFLLILLGGVYYAYDRMTDHLLEVLMDDAMASDGWAGEAPGTASDNSLPSLSADSDEAGEKMSLTPKKQPAQSGGDSAEALSTSYDAVITADKASQVKENVTMKEKLAIGSVILRHFSSDELSSFKKAASGGLTREEKKELKEQAMSKLSAEEYDELIAIAKKYGLSKGKSYQDSLEE</sequence>
<name>A0A917DS24_9BACL</name>
<dbReference type="EMBL" id="BMHP01000002">
    <property type="protein sequence ID" value="GGD65575.1"/>
    <property type="molecule type" value="Genomic_DNA"/>
</dbReference>
<feature type="compositionally biased region" description="Polar residues" evidence="1">
    <location>
        <begin position="68"/>
        <end position="78"/>
    </location>
</feature>
<keyword evidence="2" id="KW-0472">Membrane</keyword>
<evidence type="ECO:0000313" key="3">
    <source>
        <dbReference type="EMBL" id="GGD65575.1"/>
    </source>
</evidence>
<comment type="caution">
    <text evidence="3">The sequence shown here is derived from an EMBL/GenBank/DDBJ whole genome shotgun (WGS) entry which is preliminary data.</text>
</comment>
<evidence type="ECO:0000313" key="4">
    <source>
        <dbReference type="Proteomes" id="UP000612456"/>
    </source>
</evidence>
<feature type="transmembrane region" description="Helical" evidence="2">
    <location>
        <begin position="20"/>
        <end position="39"/>
    </location>
</feature>
<organism evidence="3 4">
    <name type="scientific">Paenibacillus nasutitermitis</name>
    <dbReference type="NCBI Taxonomy" id="1652958"/>
    <lineage>
        <taxon>Bacteria</taxon>
        <taxon>Bacillati</taxon>
        <taxon>Bacillota</taxon>
        <taxon>Bacilli</taxon>
        <taxon>Bacillales</taxon>
        <taxon>Paenibacillaceae</taxon>
        <taxon>Paenibacillus</taxon>
    </lineage>
</organism>
<reference evidence="3" key="1">
    <citation type="journal article" date="2014" name="Int. J. Syst. Evol. Microbiol.">
        <title>Complete genome sequence of Corynebacterium casei LMG S-19264T (=DSM 44701T), isolated from a smear-ripened cheese.</title>
        <authorList>
            <consortium name="US DOE Joint Genome Institute (JGI-PGF)"/>
            <person name="Walter F."/>
            <person name="Albersmeier A."/>
            <person name="Kalinowski J."/>
            <person name="Ruckert C."/>
        </authorList>
    </citation>
    <scope>NUCLEOTIDE SEQUENCE</scope>
    <source>
        <strain evidence="3">CGMCC 1.15178</strain>
    </source>
</reference>
<feature type="region of interest" description="Disordered" evidence="1">
    <location>
        <begin position="62"/>
        <end position="103"/>
    </location>
</feature>
<accession>A0A917DS24</accession>
<keyword evidence="2" id="KW-1133">Transmembrane helix</keyword>
<proteinExistence type="predicted"/>
<protein>
    <submittedName>
        <fullName evidence="3">Uncharacterized protein</fullName>
    </submittedName>
</protein>
<gene>
    <name evidence="3" type="ORF">GCM10010911_24210</name>
</gene>
<evidence type="ECO:0000256" key="2">
    <source>
        <dbReference type="SAM" id="Phobius"/>
    </source>
</evidence>
<dbReference type="RefSeq" id="WP_188992225.1">
    <property type="nucleotide sequence ID" value="NZ_BMHP01000002.1"/>
</dbReference>
<keyword evidence="2" id="KW-0812">Transmembrane</keyword>
<dbReference type="AlphaFoldDB" id="A0A917DS24"/>
<reference evidence="3" key="2">
    <citation type="submission" date="2020-09" db="EMBL/GenBank/DDBJ databases">
        <authorList>
            <person name="Sun Q."/>
            <person name="Zhou Y."/>
        </authorList>
    </citation>
    <scope>NUCLEOTIDE SEQUENCE</scope>
    <source>
        <strain evidence="3">CGMCC 1.15178</strain>
    </source>
</reference>